<evidence type="ECO:0000256" key="1">
    <source>
        <dbReference type="SAM" id="Phobius"/>
    </source>
</evidence>
<accession>A0A2D2AZH7</accession>
<dbReference type="InterPro" id="IPR012495">
    <property type="entry name" value="TadE-like_dom"/>
</dbReference>
<evidence type="ECO:0000313" key="4">
    <source>
        <dbReference type="Proteomes" id="UP000228945"/>
    </source>
</evidence>
<dbReference type="Proteomes" id="UP000228945">
    <property type="component" value="Chromosome"/>
</dbReference>
<keyword evidence="1" id="KW-1133">Transmembrane helix</keyword>
<dbReference type="OrthoDB" id="7356451at2"/>
<dbReference type="AlphaFoldDB" id="A0A2D2AZH7"/>
<evidence type="ECO:0000259" key="2">
    <source>
        <dbReference type="Pfam" id="PF07811"/>
    </source>
</evidence>
<name>A0A2D2AZH7_9CAUL</name>
<dbReference type="EMBL" id="CP024201">
    <property type="protein sequence ID" value="ATQ43410.1"/>
    <property type="molecule type" value="Genomic_DNA"/>
</dbReference>
<feature type="domain" description="TadE-like" evidence="2">
    <location>
        <begin position="16"/>
        <end position="58"/>
    </location>
</feature>
<protein>
    <submittedName>
        <fullName evidence="3">Pilus assembly protein TadE</fullName>
    </submittedName>
</protein>
<feature type="transmembrane region" description="Helical" evidence="1">
    <location>
        <begin position="20"/>
        <end position="45"/>
    </location>
</feature>
<reference evidence="3 4" key="1">
    <citation type="submission" date="2017-10" db="EMBL/GenBank/DDBJ databases">
        <title>Genome sequence of Caulobacter mirabilis FWC38.</title>
        <authorList>
            <person name="Fiebig A."/>
            <person name="Crosson S."/>
        </authorList>
    </citation>
    <scope>NUCLEOTIDE SEQUENCE [LARGE SCALE GENOMIC DNA]</scope>
    <source>
        <strain evidence="3 4">FWC 38</strain>
    </source>
</reference>
<sequence length="141" mass="15136">MRARTHLKGFLAEQRGAAALEFAIVGPMFVVMLLGLCGYGGYFWMSHAVQQVTNDAARAAMAGLDNTERTALATAALNAEIGDYVWLERNKATLTVTNASDRVTVAISYNAADTPFWSMKGLVPMPSSTISRSATVRLGGY</sequence>
<dbReference type="RefSeq" id="WP_099622661.1">
    <property type="nucleotide sequence ID" value="NZ_CP024201.1"/>
</dbReference>
<keyword evidence="1" id="KW-0812">Transmembrane</keyword>
<keyword evidence="1" id="KW-0472">Membrane</keyword>
<dbReference type="KEGG" id="cmb:CSW64_13805"/>
<keyword evidence="4" id="KW-1185">Reference proteome</keyword>
<organism evidence="3 4">
    <name type="scientific">Caulobacter mirabilis</name>
    <dbReference type="NCBI Taxonomy" id="69666"/>
    <lineage>
        <taxon>Bacteria</taxon>
        <taxon>Pseudomonadati</taxon>
        <taxon>Pseudomonadota</taxon>
        <taxon>Alphaproteobacteria</taxon>
        <taxon>Caulobacterales</taxon>
        <taxon>Caulobacteraceae</taxon>
        <taxon>Caulobacter</taxon>
    </lineage>
</organism>
<proteinExistence type="predicted"/>
<dbReference type="Pfam" id="PF07811">
    <property type="entry name" value="TadE"/>
    <property type="match status" value="1"/>
</dbReference>
<gene>
    <name evidence="3" type="ORF">CSW64_13805</name>
</gene>
<evidence type="ECO:0000313" key="3">
    <source>
        <dbReference type="EMBL" id="ATQ43410.1"/>
    </source>
</evidence>